<sequence>ARVMLTANIWTEAGLVNGSLGTIHDILFEEPGPPCVPTAVFISFDDYKGPTVTNVEGVKVVTITPIRRNWEDLGGKEFAAGLSFVATSRVRTLKDLLFKPFSFERLQRIKECKRLQERKKEEER</sequence>
<keyword evidence="2" id="KW-1185">Reference proteome</keyword>
<evidence type="ECO:0000313" key="1">
    <source>
        <dbReference type="EMBL" id="CAG8832125.1"/>
    </source>
</evidence>
<dbReference type="EMBL" id="CAJVQA010067610">
    <property type="protein sequence ID" value="CAG8832125.1"/>
    <property type="molecule type" value="Genomic_DNA"/>
</dbReference>
<dbReference type="OrthoDB" id="2408190at2759"/>
<organism evidence="1 2">
    <name type="scientific">Cetraspora pellucida</name>
    <dbReference type="NCBI Taxonomy" id="1433469"/>
    <lineage>
        <taxon>Eukaryota</taxon>
        <taxon>Fungi</taxon>
        <taxon>Fungi incertae sedis</taxon>
        <taxon>Mucoromycota</taxon>
        <taxon>Glomeromycotina</taxon>
        <taxon>Glomeromycetes</taxon>
        <taxon>Diversisporales</taxon>
        <taxon>Gigasporaceae</taxon>
        <taxon>Cetraspora</taxon>
    </lineage>
</organism>
<reference evidence="1" key="1">
    <citation type="submission" date="2021-06" db="EMBL/GenBank/DDBJ databases">
        <authorList>
            <person name="Kallberg Y."/>
            <person name="Tangrot J."/>
            <person name="Rosling A."/>
        </authorList>
    </citation>
    <scope>NUCLEOTIDE SEQUENCE</scope>
    <source>
        <strain evidence="1">FL966</strain>
    </source>
</reference>
<dbReference type="AlphaFoldDB" id="A0A9N9KI81"/>
<gene>
    <name evidence="1" type="ORF">CPELLU_LOCUS20814</name>
</gene>
<feature type="non-terminal residue" evidence="1">
    <location>
        <position position="1"/>
    </location>
</feature>
<dbReference type="Proteomes" id="UP000789759">
    <property type="component" value="Unassembled WGS sequence"/>
</dbReference>
<feature type="non-terminal residue" evidence="1">
    <location>
        <position position="124"/>
    </location>
</feature>
<accession>A0A9N9KI81</accession>
<evidence type="ECO:0000313" key="2">
    <source>
        <dbReference type="Proteomes" id="UP000789759"/>
    </source>
</evidence>
<protein>
    <submittedName>
        <fullName evidence="1">2619_t:CDS:1</fullName>
    </submittedName>
</protein>
<name>A0A9N9KI81_9GLOM</name>
<proteinExistence type="predicted"/>
<comment type="caution">
    <text evidence="1">The sequence shown here is derived from an EMBL/GenBank/DDBJ whole genome shotgun (WGS) entry which is preliminary data.</text>
</comment>